<dbReference type="Proteomes" id="UP000007879">
    <property type="component" value="Unassembled WGS sequence"/>
</dbReference>
<sequence>MIICYRCDQYRWAHLGVYDIKYKGTELKKRCNAVDDGTCDRKKGNKAFQRWEYWGYEDLYLIHYTGNHKVFTPFKHRGAKNSRRPYIRSAPYVKEKVQGSNALSTPKAVHADIINSDAGGLRHAVNTPRDIKQVRNFKDAIGRKYRMSHDALYNMHELHSQLIQEHNGVSKSFVSHMLSIPRIVVHLIPHLLLHSLETLLKVSSSPVTLHYGTVFNVDDFYLSTVSFRNHLFEKEPIIPCGFLLHSRRLQQDHRNFIQVLTKELPVLITKRLNIVTDREFKFSDLFPCGTHLYCWNHIRRDLQWHLKSRCNCTADEICYFVNLFCKLQLLEREDEFDKQWSITRESAQFKKKPKVLAYFDNHIIPPFKVHASI</sequence>
<protein>
    <recommendedName>
        <fullName evidence="3">MULE transposase domain-containing protein</fullName>
    </recommendedName>
</protein>
<evidence type="ECO:0008006" key="3">
    <source>
        <dbReference type="Google" id="ProtNLM"/>
    </source>
</evidence>
<evidence type="ECO:0000313" key="2">
    <source>
        <dbReference type="Proteomes" id="UP000007879"/>
    </source>
</evidence>
<reference evidence="1" key="2">
    <citation type="submission" date="2024-06" db="UniProtKB">
        <authorList>
            <consortium name="EnsemblMetazoa"/>
        </authorList>
    </citation>
    <scope>IDENTIFICATION</scope>
</reference>
<dbReference type="KEGG" id="aqu:109582516"/>
<dbReference type="RefSeq" id="XP_019852820.1">
    <property type="nucleotide sequence ID" value="XM_019997261.1"/>
</dbReference>
<reference evidence="2" key="1">
    <citation type="journal article" date="2010" name="Nature">
        <title>The Amphimedon queenslandica genome and the evolution of animal complexity.</title>
        <authorList>
            <person name="Srivastava M."/>
            <person name="Simakov O."/>
            <person name="Chapman J."/>
            <person name="Fahey B."/>
            <person name="Gauthier M.E."/>
            <person name="Mitros T."/>
            <person name="Richards G.S."/>
            <person name="Conaco C."/>
            <person name="Dacre M."/>
            <person name="Hellsten U."/>
            <person name="Larroux C."/>
            <person name="Putnam N.H."/>
            <person name="Stanke M."/>
            <person name="Adamska M."/>
            <person name="Darling A."/>
            <person name="Degnan S.M."/>
            <person name="Oakley T.H."/>
            <person name="Plachetzki D.C."/>
            <person name="Zhai Y."/>
            <person name="Adamski M."/>
            <person name="Calcino A."/>
            <person name="Cummins S.F."/>
            <person name="Goodstein D.M."/>
            <person name="Harris C."/>
            <person name="Jackson D.J."/>
            <person name="Leys S.P."/>
            <person name="Shu S."/>
            <person name="Woodcroft B.J."/>
            <person name="Vervoort M."/>
            <person name="Kosik K.S."/>
            <person name="Manning G."/>
            <person name="Degnan B.M."/>
            <person name="Rokhsar D.S."/>
        </authorList>
    </citation>
    <scope>NUCLEOTIDE SEQUENCE [LARGE SCALE GENOMIC DNA]</scope>
</reference>
<accession>A0AAN0J732</accession>
<dbReference type="EnsemblMetazoa" id="XM_019997261.1">
    <property type="protein sequence ID" value="XP_019852820.1"/>
    <property type="gene ID" value="LOC109582516"/>
</dbReference>
<proteinExistence type="predicted"/>
<dbReference type="GeneID" id="109582516"/>
<keyword evidence="2" id="KW-1185">Reference proteome</keyword>
<evidence type="ECO:0000313" key="1">
    <source>
        <dbReference type="EnsemblMetazoa" id="XP_019852820.1"/>
    </source>
</evidence>
<dbReference type="AlphaFoldDB" id="A0AAN0J732"/>
<organism evidence="1 2">
    <name type="scientific">Amphimedon queenslandica</name>
    <name type="common">Sponge</name>
    <dbReference type="NCBI Taxonomy" id="400682"/>
    <lineage>
        <taxon>Eukaryota</taxon>
        <taxon>Metazoa</taxon>
        <taxon>Porifera</taxon>
        <taxon>Demospongiae</taxon>
        <taxon>Heteroscleromorpha</taxon>
        <taxon>Haplosclerida</taxon>
        <taxon>Niphatidae</taxon>
        <taxon>Amphimedon</taxon>
    </lineage>
</organism>
<name>A0AAN0J732_AMPQE</name>